<dbReference type="InterPro" id="IPR044855">
    <property type="entry name" value="CoA-Trfase_III_dom3_sf"/>
</dbReference>
<dbReference type="AlphaFoldDB" id="A0A918DKX0"/>
<dbReference type="Pfam" id="PF02515">
    <property type="entry name" value="CoA_transf_3"/>
    <property type="match status" value="1"/>
</dbReference>
<dbReference type="GO" id="GO:0016740">
    <property type="term" value="F:transferase activity"/>
    <property type="evidence" value="ECO:0007669"/>
    <property type="project" value="UniProtKB-KW"/>
</dbReference>
<sequence>MAVRLLDGVRVVEFALLEAGGVGTVLADLGADVVKVERPGEGDYIRKVGWPFVQGVSLMHHHLGRGKRSVTIDIQRPEGARVAERLIGASDIVIEGMRPGVLTRRGLGPGAMRERHPALVWCTVSGYGTTGPYADLAAHGVAFDAWAGGLRLGTTEQGFSSAELNVPLGTRVAPLLAASAILAATLRAGRTGQGCAIDIAQCEAAAAVDWLTIEGHRAHLRPETEVTGNPADGGVRREPGTAGMGDSVRYQVYRSSDGHVLFMASERKFWERFCRAVGRTDLLGDRDGEEVADHALGDHRLRAELTEVFLTRSTADWVEVGLTADVPIAPVNSPATLPADPHFAARTAWLPAQEYGADLLPLPVHLTGEEMARPAPAATPGLHTDEVLGELGVSAGELTALRESGVLG</sequence>
<evidence type="ECO:0000313" key="2">
    <source>
        <dbReference type="Proteomes" id="UP000646523"/>
    </source>
</evidence>
<dbReference type="Proteomes" id="UP000646523">
    <property type="component" value="Unassembled WGS sequence"/>
</dbReference>
<accession>A0A918DKX0</accession>
<dbReference type="Gene3D" id="3.40.50.10540">
    <property type="entry name" value="Crotonobetainyl-coa:carnitine coa-transferase, domain 1"/>
    <property type="match status" value="1"/>
</dbReference>
<name>A0A918DKX0_9ACTN</name>
<dbReference type="InterPro" id="IPR050509">
    <property type="entry name" value="CoA-transferase_III"/>
</dbReference>
<dbReference type="SUPFAM" id="SSF89796">
    <property type="entry name" value="CoA-transferase family III (CaiB/BaiF)"/>
    <property type="match status" value="1"/>
</dbReference>
<reference evidence="1" key="1">
    <citation type="journal article" date="2014" name="Int. J. Syst. Evol. Microbiol.">
        <title>Complete genome sequence of Corynebacterium casei LMG S-19264T (=DSM 44701T), isolated from a smear-ripened cheese.</title>
        <authorList>
            <consortium name="US DOE Joint Genome Institute (JGI-PGF)"/>
            <person name="Walter F."/>
            <person name="Albersmeier A."/>
            <person name="Kalinowski J."/>
            <person name="Ruckert C."/>
        </authorList>
    </citation>
    <scope>NUCLEOTIDE SEQUENCE</scope>
    <source>
        <strain evidence="1">CGMCC 4.7368</strain>
    </source>
</reference>
<evidence type="ECO:0000313" key="1">
    <source>
        <dbReference type="EMBL" id="GGO72881.1"/>
    </source>
</evidence>
<dbReference type="Gene3D" id="3.30.1540.10">
    <property type="entry name" value="formyl-coa transferase, domain 3"/>
    <property type="match status" value="1"/>
</dbReference>
<reference evidence="1" key="2">
    <citation type="submission" date="2020-09" db="EMBL/GenBank/DDBJ databases">
        <authorList>
            <person name="Sun Q."/>
            <person name="Zhou Y."/>
        </authorList>
    </citation>
    <scope>NUCLEOTIDE SEQUENCE</scope>
    <source>
        <strain evidence="1">CGMCC 4.7368</strain>
    </source>
</reference>
<keyword evidence="2" id="KW-1185">Reference proteome</keyword>
<comment type="caution">
    <text evidence="1">The sequence shown here is derived from an EMBL/GenBank/DDBJ whole genome shotgun (WGS) entry which is preliminary data.</text>
</comment>
<dbReference type="InterPro" id="IPR003673">
    <property type="entry name" value="CoA-Trfase_fam_III"/>
</dbReference>
<dbReference type="PANTHER" id="PTHR48228:SF5">
    <property type="entry name" value="ALPHA-METHYLACYL-COA RACEMASE"/>
    <property type="match status" value="1"/>
</dbReference>
<keyword evidence="1" id="KW-0808">Transferase</keyword>
<protein>
    <submittedName>
        <fullName evidence="1">CoA transferase</fullName>
    </submittedName>
</protein>
<gene>
    <name evidence="1" type="ORF">GCM10012289_42020</name>
</gene>
<dbReference type="EMBL" id="BMNH01000012">
    <property type="protein sequence ID" value="GGO72881.1"/>
    <property type="molecule type" value="Genomic_DNA"/>
</dbReference>
<proteinExistence type="predicted"/>
<dbReference type="InterPro" id="IPR023606">
    <property type="entry name" value="CoA-Trfase_III_dom_1_sf"/>
</dbReference>
<organism evidence="1 2">
    <name type="scientific">Nonomuraea cavernae</name>
    <dbReference type="NCBI Taxonomy" id="2045107"/>
    <lineage>
        <taxon>Bacteria</taxon>
        <taxon>Bacillati</taxon>
        <taxon>Actinomycetota</taxon>
        <taxon>Actinomycetes</taxon>
        <taxon>Streptosporangiales</taxon>
        <taxon>Streptosporangiaceae</taxon>
        <taxon>Nonomuraea</taxon>
    </lineage>
</organism>
<dbReference type="PANTHER" id="PTHR48228">
    <property type="entry name" value="SUCCINYL-COA--D-CITRAMALATE COA-TRANSFERASE"/>
    <property type="match status" value="1"/>
</dbReference>
<dbReference type="RefSeq" id="WP_189125822.1">
    <property type="nucleotide sequence ID" value="NZ_BMNH01000012.1"/>
</dbReference>